<organism evidence="4 5">
    <name type="scientific">Mycobacterium angelicum</name>
    <dbReference type="NCBI Taxonomy" id="470074"/>
    <lineage>
        <taxon>Bacteria</taxon>
        <taxon>Bacillati</taxon>
        <taxon>Actinomycetota</taxon>
        <taxon>Actinomycetes</taxon>
        <taxon>Mycobacteriales</taxon>
        <taxon>Mycobacteriaceae</taxon>
        <taxon>Mycobacterium</taxon>
    </lineage>
</organism>
<evidence type="ECO:0000256" key="1">
    <source>
        <dbReference type="ARBA" id="ARBA00009013"/>
    </source>
</evidence>
<dbReference type="Pfam" id="PF01740">
    <property type="entry name" value="STAS"/>
    <property type="match status" value="1"/>
</dbReference>
<comment type="similarity">
    <text evidence="1 2">Belongs to the anti-sigma-factor antagonist family.</text>
</comment>
<evidence type="ECO:0000256" key="2">
    <source>
        <dbReference type="RuleBase" id="RU003749"/>
    </source>
</evidence>
<dbReference type="EMBL" id="MVHE01000032">
    <property type="protein sequence ID" value="ORA19127.1"/>
    <property type="molecule type" value="Genomic_DNA"/>
</dbReference>
<evidence type="ECO:0000313" key="5">
    <source>
        <dbReference type="Proteomes" id="UP000192284"/>
    </source>
</evidence>
<dbReference type="PANTHER" id="PTHR33495:SF2">
    <property type="entry name" value="ANTI-SIGMA FACTOR ANTAGONIST TM_1081-RELATED"/>
    <property type="match status" value="1"/>
</dbReference>
<dbReference type="InterPro" id="IPR036513">
    <property type="entry name" value="STAS_dom_sf"/>
</dbReference>
<dbReference type="CDD" id="cd07043">
    <property type="entry name" value="STAS_anti-anti-sigma_factors"/>
    <property type="match status" value="1"/>
</dbReference>
<dbReference type="InterPro" id="IPR003658">
    <property type="entry name" value="Anti-sigma_ant"/>
</dbReference>
<dbReference type="NCBIfam" id="TIGR00377">
    <property type="entry name" value="ant_ant_sig"/>
    <property type="match status" value="1"/>
</dbReference>
<evidence type="ECO:0000259" key="3">
    <source>
        <dbReference type="PROSITE" id="PS50801"/>
    </source>
</evidence>
<dbReference type="Gene3D" id="3.30.750.24">
    <property type="entry name" value="STAS domain"/>
    <property type="match status" value="1"/>
</dbReference>
<keyword evidence="5" id="KW-1185">Reference proteome</keyword>
<dbReference type="PROSITE" id="PS50801">
    <property type="entry name" value="STAS"/>
    <property type="match status" value="1"/>
</dbReference>
<reference evidence="4 5" key="1">
    <citation type="submission" date="2017-02" db="EMBL/GenBank/DDBJ databases">
        <title>The new phylogeny of genus Mycobacterium.</title>
        <authorList>
            <person name="Tortoli E."/>
            <person name="Trovato A."/>
            <person name="Cirillo D.M."/>
        </authorList>
    </citation>
    <scope>NUCLEOTIDE SEQUENCE [LARGE SCALE GENOMIC DNA]</scope>
    <source>
        <strain evidence="4 5">DSM 45057</strain>
    </source>
</reference>
<evidence type="ECO:0000313" key="4">
    <source>
        <dbReference type="EMBL" id="ORA19127.1"/>
    </source>
</evidence>
<sequence>MLSTRLTTQLGQPQSTLRAITQRNGSAVVIRAGGEIDASNEQNWRSLLTEAAAVAAAPGPLVVDLNGLEFMGCCAFAVLADEADRCRHRGIELRLGSRDPGIARIIAACGFTGVLPLHPTTESALSVA</sequence>
<dbReference type="PANTHER" id="PTHR33495">
    <property type="entry name" value="ANTI-SIGMA FACTOR ANTAGONIST TM_1081-RELATED-RELATED"/>
    <property type="match status" value="1"/>
</dbReference>
<feature type="domain" description="STAS" evidence="3">
    <location>
        <begin position="17"/>
        <end position="128"/>
    </location>
</feature>
<dbReference type="InterPro" id="IPR002645">
    <property type="entry name" value="STAS_dom"/>
</dbReference>
<dbReference type="AlphaFoldDB" id="A0A1W9ZMP7"/>
<proteinExistence type="inferred from homology"/>
<protein>
    <recommendedName>
        <fullName evidence="2">Anti-sigma factor antagonist</fullName>
    </recommendedName>
</protein>
<comment type="caution">
    <text evidence="4">The sequence shown here is derived from an EMBL/GenBank/DDBJ whole genome shotgun (WGS) entry which is preliminary data.</text>
</comment>
<name>A0A1W9ZMP7_MYCAN</name>
<dbReference type="Proteomes" id="UP000192284">
    <property type="component" value="Unassembled WGS sequence"/>
</dbReference>
<gene>
    <name evidence="4" type="ORF">BST12_18045</name>
</gene>
<dbReference type="SUPFAM" id="SSF52091">
    <property type="entry name" value="SpoIIaa-like"/>
    <property type="match status" value="1"/>
</dbReference>
<dbReference type="GO" id="GO:0043856">
    <property type="term" value="F:anti-sigma factor antagonist activity"/>
    <property type="evidence" value="ECO:0007669"/>
    <property type="project" value="InterPro"/>
</dbReference>
<accession>A0A1W9ZMP7</accession>